<dbReference type="RefSeq" id="WP_184191998.1">
    <property type="nucleotide sequence ID" value="NZ_JACHGW010000001.1"/>
</dbReference>
<protein>
    <submittedName>
        <fullName evidence="6">GH43 family beta-xylosidase</fullName>
    </submittedName>
</protein>
<evidence type="ECO:0000256" key="2">
    <source>
        <dbReference type="ARBA" id="ARBA00022729"/>
    </source>
</evidence>
<keyword evidence="2" id="KW-0732">Signal</keyword>
<accession>A0A7W9W507</accession>
<dbReference type="PANTHER" id="PTHR43817:SF1">
    <property type="entry name" value="HYDROLASE, FAMILY 43, PUTATIVE (AFU_ORTHOLOGUE AFUA_3G01660)-RELATED"/>
    <property type="match status" value="1"/>
</dbReference>
<dbReference type="GO" id="GO:0005975">
    <property type="term" value="P:carbohydrate metabolic process"/>
    <property type="evidence" value="ECO:0007669"/>
    <property type="project" value="InterPro"/>
</dbReference>
<evidence type="ECO:0000256" key="3">
    <source>
        <dbReference type="ARBA" id="ARBA00022801"/>
    </source>
</evidence>
<dbReference type="SUPFAM" id="SSF75005">
    <property type="entry name" value="Arabinanase/levansucrase/invertase"/>
    <property type="match status" value="1"/>
</dbReference>
<evidence type="ECO:0000256" key="1">
    <source>
        <dbReference type="ARBA" id="ARBA00009865"/>
    </source>
</evidence>
<proteinExistence type="inferred from homology"/>
<evidence type="ECO:0000313" key="7">
    <source>
        <dbReference type="Proteomes" id="UP000520814"/>
    </source>
</evidence>
<dbReference type="InterPro" id="IPR023296">
    <property type="entry name" value="Glyco_hydro_beta-prop_sf"/>
</dbReference>
<dbReference type="CDD" id="cd18820">
    <property type="entry name" value="GH43_LbAraf43-like"/>
    <property type="match status" value="1"/>
</dbReference>
<reference evidence="6 7" key="1">
    <citation type="submission" date="2020-08" db="EMBL/GenBank/DDBJ databases">
        <title>Genomic Encyclopedia of Type Strains, Phase IV (KMG-IV): sequencing the most valuable type-strain genomes for metagenomic binning, comparative biology and taxonomic classification.</title>
        <authorList>
            <person name="Goeker M."/>
        </authorList>
    </citation>
    <scope>NUCLEOTIDE SEQUENCE [LARGE SCALE GENOMIC DNA]</scope>
    <source>
        <strain evidence="6 7">DSM 23562</strain>
    </source>
</reference>
<keyword evidence="3 5" id="KW-0378">Hydrolase</keyword>
<sequence length="295" mass="32610">MTVSNPLCPGADPWVIHHDGQFILCQSHHHGVAIRRAGTLMGLAKATPEPLWKAPETGPFSKEIWAPELHYHEGRWYIYVAADDGDNANHRMIVLRSESLRGPYALVGKLALTPDRWAIDGTLFVHPKTKRLYFLWSGWEGTENVAQHLYICPMADPVTPSGERVRISSPELEWEKRGSGGPGKLPAINEGPQVLTRNGTVHVIYSAAGSWCDDYCLGRLTLAPGGDPLEASAWKKHPEPVFAKTEAIFGPGHCSFVGETLVYHSARHSGSGWDRVIRAQPFTWKGDIPEFGKPL</sequence>
<dbReference type="InterPro" id="IPR006710">
    <property type="entry name" value="Glyco_hydro_43"/>
</dbReference>
<dbReference type="PANTHER" id="PTHR43817">
    <property type="entry name" value="GLYCOSYL HYDROLASE"/>
    <property type="match status" value="1"/>
</dbReference>
<dbReference type="Pfam" id="PF04616">
    <property type="entry name" value="Glyco_hydro_43"/>
    <property type="match status" value="1"/>
</dbReference>
<dbReference type="Gene3D" id="2.115.10.20">
    <property type="entry name" value="Glycosyl hydrolase domain, family 43"/>
    <property type="match status" value="1"/>
</dbReference>
<name>A0A7W9W507_ARMRO</name>
<keyword evidence="7" id="KW-1185">Reference proteome</keyword>
<comment type="similarity">
    <text evidence="1 5">Belongs to the glycosyl hydrolase 43 family.</text>
</comment>
<dbReference type="AlphaFoldDB" id="A0A7W9W507"/>
<gene>
    <name evidence="6" type="ORF">HNQ39_000182</name>
</gene>
<dbReference type="GO" id="GO:0004553">
    <property type="term" value="F:hydrolase activity, hydrolyzing O-glycosyl compounds"/>
    <property type="evidence" value="ECO:0007669"/>
    <property type="project" value="InterPro"/>
</dbReference>
<comment type="caution">
    <text evidence="6">The sequence shown here is derived from an EMBL/GenBank/DDBJ whole genome shotgun (WGS) entry which is preliminary data.</text>
</comment>
<organism evidence="6 7">
    <name type="scientific">Armatimonas rosea</name>
    <dbReference type="NCBI Taxonomy" id="685828"/>
    <lineage>
        <taxon>Bacteria</taxon>
        <taxon>Bacillati</taxon>
        <taxon>Armatimonadota</taxon>
        <taxon>Armatimonadia</taxon>
        <taxon>Armatimonadales</taxon>
        <taxon>Armatimonadaceae</taxon>
        <taxon>Armatimonas</taxon>
    </lineage>
</organism>
<dbReference type="EMBL" id="JACHGW010000001">
    <property type="protein sequence ID" value="MBB6048420.1"/>
    <property type="molecule type" value="Genomic_DNA"/>
</dbReference>
<dbReference type="Proteomes" id="UP000520814">
    <property type="component" value="Unassembled WGS sequence"/>
</dbReference>
<evidence type="ECO:0000256" key="5">
    <source>
        <dbReference type="RuleBase" id="RU361187"/>
    </source>
</evidence>
<evidence type="ECO:0000256" key="4">
    <source>
        <dbReference type="ARBA" id="ARBA00023295"/>
    </source>
</evidence>
<evidence type="ECO:0000313" key="6">
    <source>
        <dbReference type="EMBL" id="MBB6048420.1"/>
    </source>
</evidence>
<keyword evidence="4 5" id="KW-0326">Glycosidase</keyword>